<evidence type="ECO:0000313" key="3">
    <source>
        <dbReference type="EMBL" id="OGE57871.1"/>
    </source>
</evidence>
<dbReference type="AlphaFoldDB" id="A0A1F5LY47"/>
<dbReference type="Proteomes" id="UP000177622">
    <property type="component" value="Unassembled WGS sequence"/>
</dbReference>
<name>A0A1F5LY47_PENAI</name>
<dbReference type="Pfam" id="PF08588">
    <property type="entry name" value="Duc1"/>
    <property type="match status" value="1"/>
</dbReference>
<evidence type="ECO:0000256" key="1">
    <source>
        <dbReference type="SAM" id="MobiDB-lite"/>
    </source>
</evidence>
<dbReference type="OrthoDB" id="2119945at2759"/>
<dbReference type="PANTHER" id="PTHR34826:SF2">
    <property type="entry name" value="UPF0590 PROTEIN C409.17C"/>
    <property type="match status" value="1"/>
</dbReference>
<dbReference type="EMBL" id="LXJU01000001">
    <property type="protein sequence ID" value="OGE57871.1"/>
    <property type="molecule type" value="Genomic_DNA"/>
</dbReference>
<evidence type="ECO:0000259" key="2">
    <source>
        <dbReference type="Pfam" id="PF08588"/>
    </source>
</evidence>
<dbReference type="STRING" id="1835702.A0A1F5LY47"/>
<accession>A0A1F5LY47</accession>
<feature type="region of interest" description="Disordered" evidence="1">
    <location>
        <begin position="277"/>
        <end position="304"/>
    </location>
</feature>
<dbReference type="GeneID" id="34571359"/>
<feature type="compositionally biased region" description="Basic and acidic residues" evidence="1">
    <location>
        <begin position="283"/>
        <end position="294"/>
    </location>
</feature>
<keyword evidence="4" id="KW-1185">Reference proteome</keyword>
<reference evidence="3 4" key="1">
    <citation type="journal article" date="2016" name="Sci. Rep.">
        <title>Penicillium arizonense, a new, genome sequenced fungal species, reveals a high chemical diversity in secreted metabolites.</title>
        <authorList>
            <person name="Grijseels S."/>
            <person name="Nielsen J.C."/>
            <person name="Randelovic M."/>
            <person name="Nielsen J."/>
            <person name="Nielsen K.F."/>
            <person name="Workman M."/>
            <person name="Frisvad J.C."/>
        </authorList>
    </citation>
    <scope>NUCLEOTIDE SEQUENCE [LARGE SCALE GENOMIC DNA]</scope>
    <source>
        <strain evidence="3 4">CBS 141311</strain>
    </source>
</reference>
<feature type="domain" description="Domain of unknown function at the cortex 1" evidence="2">
    <location>
        <begin position="12"/>
        <end position="270"/>
    </location>
</feature>
<gene>
    <name evidence="3" type="ORF">PENARI_c001G06303</name>
</gene>
<sequence length="304" mass="34543">MADEETNAHKYRLRVTAGPEYDPNTHQVVPVNGETLRIENDHAIISLCVRIQDYTGYPEGSASTSPYFEHPLHTKDQYSISFSIIFKESVNGNNLVFGNDFDRPIRDILPPGFNAALRMVKWTLDPSLDGDAYADRPYLFSPALATFNYFRIGEKMGKSDELPTLHNEVVEEGADGEEATEMRRMFPDADSRKKFFQNEANRKEFEFEAGRLYLVDFGNPYLAFSDFSVRLPGITIHAMKYVSDKDHDLRYVLKDATTGRVYLVIMFTVVLRDNGPDQGYTQTDDKGSLGKFDWESEPSAADVE</sequence>
<dbReference type="InterPro" id="IPR013897">
    <property type="entry name" value="Duc1"/>
</dbReference>
<organism evidence="3 4">
    <name type="scientific">Penicillium arizonense</name>
    <dbReference type="NCBI Taxonomy" id="1835702"/>
    <lineage>
        <taxon>Eukaryota</taxon>
        <taxon>Fungi</taxon>
        <taxon>Dikarya</taxon>
        <taxon>Ascomycota</taxon>
        <taxon>Pezizomycotina</taxon>
        <taxon>Eurotiomycetes</taxon>
        <taxon>Eurotiomycetidae</taxon>
        <taxon>Eurotiales</taxon>
        <taxon>Aspergillaceae</taxon>
        <taxon>Penicillium</taxon>
    </lineage>
</organism>
<protein>
    <recommendedName>
        <fullName evidence="2">Domain of unknown function at the cortex 1 domain-containing protein</fullName>
    </recommendedName>
</protein>
<dbReference type="PANTHER" id="PTHR34826">
    <property type="entry name" value="UPF0590 PROTEIN C409.17C"/>
    <property type="match status" value="1"/>
</dbReference>
<comment type="caution">
    <text evidence="3">The sequence shown here is derived from an EMBL/GenBank/DDBJ whole genome shotgun (WGS) entry which is preliminary data.</text>
</comment>
<dbReference type="RefSeq" id="XP_022493294.1">
    <property type="nucleotide sequence ID" value="XM_022626625.1"/>
</dbReference>
<evidence type="ECO:0000313" key="4">
    <source>
        <dbReference type="Proteomes" id="UP000177622"/>
    </source>
</evidence>
<proteinExistence type="predicted"/>